<feature type="transmembrane region" description="Helical" evidence="7">
    <location>
        <begin position="77"/>
        <end position="99"/>
    </location>
</feature>
<feature type="transmembrane region" description="Helical" evidence="7">
    <location>
        <begin position="292"/>
        <end position="313"/>
    </location>
</feature>
<accession>A0A848M6A9</accession>
<proteinExistence type="inferred from homology"/>
<dbReference type="EMBL" id="JABBPN010000010">
    <property type="protein sequence ID" value="NMO96517.1"/>
    <property type="molecule type" value="Genomic_DNA"/>
</dbReference>
<evidence type="ECO:0000256" key="7">
    <source>
        <dbReference type="SAM" id="Phobius"/>
    </source>
</evidence>
<feature type="transmembrane region" description="Helical" evidence="7">
    <location>
        <begin position="236"/>
        <end position="259"/>
    </location>
</feature>
<comment type="subcellular location">
    <subcellularLocation>
        <location evidence="1">Cell membrane</location>
        <topology evidence="1">Multi-pass membrane protein</topology>
    </subcellularLocation>
</comment>
<reference evidence="8 9" key="1">
    <citation type="submission" date="2020-04" db="EMBL/GenBank/DDBJ databases">
        <title>Paenibacillus algicola sp. nov., a novel marine bacterium producing alginate lyase.</title>
        <authorList>
            <person name="Huang H."/>
        </authorList>
    </citation>
    <scope>NUCLEOTIDE SEQUENCE [LARGE SCALE GENOMIC DNA]</scope>
    <source>
        <strain evidence="8 9">L7-75</strain>
    </source>
</reference>
<keyword evidence="5 7" id="KW-1133">Transmembrane helix</keyword>
<gene>
    <name evidence="8" type="ORF">HII30_12115</name>
</gene>
<sequence length="356" mass="38439">MVTSSNGTLNAGSFKSKKAWWLVILFILITVAGLTYVKWWPYYGKALKAAADHSIGSSILDSGLSARSPSWQAAWDYALVYFNAVWKAALLGILLGTLVQTMLPSQWLLRVLGQHTFKSTAAGGLASVPGMMCSCCAAPVAIGMRKKKVSIGAALAFWIGNPTINPAVLIFMTFVLSWEFTLLRLLFGIVLTFGVSYLANRFADDRKTVNLDTQVQEDASDLGPWWKRWLSNIGTMLLRVIPAYLLAVLLMGALQVWMFPQVGEAAGNGILIILFFAVMGTLFVIPTAAEIPIIQAFMSVGLGAGPAAALLLTLPSVSLPSLLMMRKSFPAKVLWFVLCSVIVLGVLCGVTGMLIL</sequence>
<dbReference type="InterPro" id="IPR005524">
    <property type="entry name" value="DUF318"/>
</dbReference>
<feature type="transmembrane region" description="Helical" evidence="7">
    <location>
        <begin position="182"/>
        <end position="199"/>
    </location>
</feature>
<dbReference type="AlphaFoldDB" id="A0A848M6A9"/>
<evidence type="ECO:0000256" key="4">
    <source>
        <dbReference type="ARBA" id="ARBA00022692"/>
    </source>
</evidence>
<keyword evidence="6 7" id="KW-0472">Membrane</keyword>
<comment type="caution">
    <text evidence="8">The sequence shown here is derived from an EMBL/GenBank/DDBJ whole genome shotgun (WGS) entry which is preliminary data.</text>
</comment>
<feature type="transmembrane region" description="Helical" evidence="7">
    <location>
        <begin position="20"/>
        <end position="39"/>
    </location>
</feature>
<keyword evidence="9" id="KW-1185">Reference proteome</keyword>
<feature type="transmembrane region" description="Helical" evidence="7">
    <location>
        <begin position="265"/>
        <end position="285"/>
    </location>
</feature>
<organism evidence="8 9">
    <name type="scientific">Paenibacillus lemnae</name>
    <dbReference type="NCBI Taxonomy" id="1330551"/>
    <lineage>
        <taxon>Bacteria</taxon>
        <taxon>Bacillati</taxon>
        <taxon>Bacillota</taxon>
        <taxon>Bacilli</taxon>
        <taxon>Bacillales</taxon>
        <taxon>Paenibacillaceae</taxon>
        <taxon>Paenibacillus</taxon>
    </lineage>
</organism>
<comment type="similarity">
    <text evidence="2">Belongs to the UPF0718 family.</text>
</comment>
<evidence type="ECO:0000256" key="1">
    <source>
        <dbReference type="ARBA" id="ARBA00004651"/>
    </source>
</evidence>
<evidence type="ECO:0000256" key="2">
    <source>
        <dbReference type="ARBA" id="ARBA00006386"/>
    </source>
</evidence>
<protein>
    <submittedName>
        <fullName evidence="8">Permease</fullName>
    </submittedName>
</protein>
<evidence type="ECO:0000313" key="9">
    <source>
        <dbReference type="Proteomes" id="UP000565468"/>
    </source>
</evidence>
<feature type="transmembrane region" description="Helical" evidence="7">
    <location>
        <begin position="119"/>
        <end position="142"/>
    </location>
</feature>
<keyword evidence="3" id="KW-1003">Cell membrane</keyword>
<keyword evidence="4 7" id="KW-0812">Transmembrane</keyword>
<feature type="transmembrane region" description="Helical" evidence="7">
    <location>
        <begin position="154"/>
        <end position="176"/>
    </location>
</feature>
<evidence type="ECO:0000256" key="3">
    <source>
        <dbReference type="ARBA" id="ARBA00022475"/>
    </source>
</evidence>
<evidence type="ECO:0000256" key="6">
    <source>
        <dbReference type="ARBA" id="ARBA00023136"/>
    </source>
</evidence>
<dbReference type="GO" id="GO:0005886">
    <property type="term" value="C:plasma membrane"/>
    <property type="evidence" value="ECO:0007669"/>
    <property type="project" value="UniProtKB-SubCell"/>
</dbReference>
<dbReference type="Proteomes" id="UP000565468">
    <property type="component" value="Unassembled WGS sequence"/>
</dbReference>
<name>A0A848M6A9_PAELE</name>
<feature type="transmembrane region" description="Helical" evidence="7">
    <location>
        <begin position="333"/>
        <end position="355"/>
    </location>
</feature>
<dbReference type="PANTHER" id="PTHR43299:SF1">
    <property type="entry name" value="UPF0718 PROTEIN YRAQ"/>
    <property type="match status" value="1"/>
</dbReference>
<evidence type="ECO:0000256" key="5">
    <source>
        <dbReference type="ARBA" id="ARBA00022989"/>
    </source>
</evidence>
<evidence type="ECO:0000313" key="8">
    <source>
        <dbReference type="EMBL" id="NMO96517.1"/>
    </source>
</evidence>
<dbReference type="Pfam" id="PF03773">
    <property type="entry name" value="ArsP_1"/>
    <property type="match status" value="1"/>
</dbReference>
<dbReference type="PANTHER" id="PTHR43299">
    <property type="entry name" value="UPF0718 PROTEIN YRAQ"/>
    <property type="match status" value="1"/>
</dbReference>